<proteinExistence type="predicted"/>
<dbReference type="PROSITE" id="PS50041">
    <property type="entry name" value="C_TYPE_LECTIN_2"/>
    <property type="match status" value="1"/>
</dbReference>
<dbReference type="AlphaFoldDB" id="A0A7I8VV29"/>
<dbReference type="Pfam" id="PF00059">
    <property type="entry name" value="Lectin_C"/>
    <property type="match status" value="1"/>
</dbReference>
<dbReference type="Proteomes" id="UP000549394">
    <property type="component" value="Unassembled WGS sequence"/>
</dbReference>
<feature type="compositionally biased region" description="Polar residues" evidence="1">
    <location>
        <begin position="267"/>
        <end position="284"/>
    </location>
</feature>
<feature type="compositionally biased region" description="Basic residues" evidence="1">
    <location>
        <begin position="487"/>
        <end position="496"/>
    </location>
</feature>
<dbReference type="PANTHER" id="PTHR45784">
    <property type="entry name" value="C-TYPE LECTIN DOMAIN FAMILY 20 MEMBER A-RELATED"/>
    <property type="match status" value="1"/>
</dbReference>
<dbReference type="EMBL" id="CAJFCJ010000012">
    <property type="protein sequence ID" value="CAD5120143.1"/>
    <property type="molecule type" value="Genomic_DNA"/>
</dbReference>
<feature type="transmembrane region" description="Helical" evidence="2">
    <location>
        <begin position="301"/>
        <end position="326"/>
    </location>
</feature>
<dbReference type="InterPro" id="IPR016187">
    <property type="entry name" value="CTDL_fold"/>
</dbReference>
<evidence type="ECO:0000256" key="2">
    <source>
        <dbReference type="SAM" id="Phobius"/>
    </source>
</evidence>
<dbReference type="CDD" id="cd00037">
    <property type="entry name" value="CLECT"/>
    <property type="match status" value="2"/>
</dbReference>
<dbReference type="SUPFAM" id="SSF56436">
    <property type="entry name" value="C-type lectin-like"/>
    <property type="match status" value="2"/>
</dbReference>
<feature type="domain" description="C-type lectin" evidence="3">
    <location>
        <begin position="142"/>
        <end position="245"/>
    </location>
</feature>
<dbReference type="InterPro" id="IPR001304">
    <property type="entry name" value="C-type_lectin-like"/>
</dbReference>
<accession>A0A7I8VV29</accession>
<reference evidence="4 5" key="1">
    <citation type="submission" date="2020-08" db="EMBL/GenBank/DDBJ databases">
        <authorList>
            <person name="Hejnol A."/>
        </authorList>
    </citation>
    <scope>NUCLEOTIDE SEQUENCE [LARGE SCALE GENOMIC DNA]</scope>
</reference>
<comment type="caution">
    <text evidence="4">The sequence shown here is derived from an EMBL/GenBank/DDBJ whole genome shotgun (WGS) entry which is preliminary data.</text>
</comment>
<evidence type="ECO:0000259" key="3">
    <source>
        <dbReference type="PROSITE" id="PS50041"/>
    </source>
</evidence>
<feature type="compositionally biased region" description="Basic residues" evidence="1">
    <location>
        <begin position="466"/>
        <end position="477"/>
    </location>
</feature>
<evidence type="ECO:0000313" key="4">
    <source>
        <dbReference type="EMBL" id="CAD5120143.1"/>
    </source>
</evidence>
<evidence type="ECO:0000256" key="1">
    <source>
        <dbReference type="SAM" id="MobiDB-lite"/>
    </source>
</evidence>
<dbReference type="InterPro" id="IPR016186">
    <property type="entry name" value="C-type_lectin-like/link_sf"/>
</dbReference>
<gene>
    <name evidence="4" type="ORF">DGYR_LOCUS8275</name>
</gene>
<dbReference type="SMART" id="SM00034">
    <property type="entry name" value="CLECT"/>
    <property type="match status" value="2"/>
</dbReference>
<sequence>MQTCQITSDFKVVADVDSSTCYLALDHRRTLEEAKHDCSQMNGTLADGRNLDIFKKFTNLNWRQFWISGEEQVESVWKWGNNKKATDINLEIKQTANCAALMNENSQPLLISEQCRHKRYGAVCGISSDGKCDEKNGFQILSTNPCIRFKDNKYSWFDAREACYSIKSDLLNFVYKDIIFPPKSDGVWLGLRRSRWILGNNELKENFWGDGEPSDSGTCLTVIKEFGNYVWKSEQCSAVHRFFCQIAEENYVDVNFSKEKAKPSKKPISTSTMKTSTIRSTKPGSVNDKNKESSGSNGKNLTIGLIVLCLILLLVFIVIVVLFTAYRRRTNLARKKSRSKAFAVARRCQDPSKMFTTVTASEEAPKSIPDVVSTHTTHTRTSDLYAKFKQQMKELTPRCDEDQTPFTSMEVAPDVRDEPIAKEEKVKTENETRSRRHHHHHKHSHRSHRHKREESEKGEEQESSDHRRHRQRRRHRRRDEDEEPVRRSRSLSSRRKKPEENEPKPKIRTRSNSWVGNMAPPVPPRDNVVPKVYDDVVILDDNTKSDIEI</sequence>
<evidence type="ECO:0000313" key="5">
    <source>
        <dbReference type="Proteomes" id="UP000549394"/>
    </source>
</evidence>
<keyword evidence="5" id="KW-1185">Reference proteome</keyword>
<feature type="compositionally biased region" description="Basic residues" evidence="1">
    <location>
        <begin position="434"/>
        <end position="451"/>
    </location>
</feature>
<feature type="region of interest" description="Disordered" evidence="1">
    <location>
        <begin position="395"/>
        <end position="528"/>
    </location>
</feature>
<feature type="region of interest" description="Disordered" evidence="1">
    <location>
        <begin position="262"/>
        <end position="296"/>
    </location>
</feature>
<dbReference type="OrthoDB" id="6356110at2759"/>
<dbReference type="Gene3D" id="3.10.100.10">
    <property type="entry name" value="Mannose-Binding Protein A, subunit A"/>
    <property type="match status" value="2"/>
</dbReference>
<protein>
    <submittedName>
        <fullName evidence="4">DgyrCDS8721</fullName>
    </submittedName>
</protein>
<feature type="compositionally biased region" description="Basic and acidic residues" evidence="1">
    <location>
        <begin position="413"/>
        <end position="433"/>
    </location>
</feature>
<keyword evidence="2" id="KW-0812">Transmembrane</keyword>
<name>A0A7I8VV29_9ANNE</name>
<dbReference type="PANTHER" id="PTHR45784:SF3">
    <property type="entry name" value="C-TYPE LECTIN DOMAIN FAMILY 4 MEMBER K-LIKE-RELATED"/>
    <property type="match status" value="1"/>
</dbReference>
<organism evidence="4 5">
    <name type="scientific">Dimorphilus gyrociliatus</name>
    <dbReference type="NCBI Taxonomy" id="2664684"/>
    <lineage>
        <taxon>Eukaryota</taxon>
        <taxon>Metazoa</taxon>
        <taxon>Spiralia</taxon>
        <taxon>Lophotrochozoa</taxon>
        <taxon>Annelida</taxon>
        <taxon>Polychaeta</taxon>
        <taxon>Polychaeta incertae sedis</taxon>
        <taxon>Dinophilidae</taxon>
        <taxon>Dimorphilus</taxon>
    </lineage>
</organism>
<feature type="region of interest" description="Disordered" evidence="1">
    <location>
        <begin position="356"/>
        <end position="379"/>
    </location>
</feature>
<keyword evidence="2" id="KW-0472">Membrane</keyword>
<keyword evidence="2" id="KW-1133">Transmembrane helix</keyword>
<feature type="compositionally biased region" description="Basic and acidic residues" evidence="1">
    <location>
        <begin position="452"/>
        <end position="465"/>
    </location>
</feature>